<dbReference type="EMBL" id="SPLM01000145">
    <property type="protein sequence ID" value="TMW56446.1"/>
    <property type="molecule type" value="Genomic_DNA"/>
</dbReference>
<comment type="caution">
    <text evidence="2">The sequence shown here is derived from an EMBL/GenBank/DDBJ whole genome shotgun (WGS) entry which is preliminary data.</text>
</comment>
<dbReference type="PANTHER" id="PTHR46504">
    <property type="entry name" value="TRNASE Z TRZ1"/>
    <property type="match status" value="1"/>
</dbReference>
<name>A0A8K1FBT6_PYTOL</name>
<keyword evidence="3" id="KW-1185">Reference proteome</keyword>
<dbReference type="InterPro" id="IPR036866">
    <property type="entry name" value="RibonucZ/Hydroxyglut_hydro"/>
</dbReference>
<dbReference type="Gene3D" id="3.60.15.10">
    <property type="entry name" value="Ribonuclease Z/Hydroxyacylglutathione hydrolase-like"/>
    <property type="match status" value="1"/>
</dbReference>
<dbReference type="OrthoDB" id="527344at2759"/>
<evidence type="ECO:0000259" key="1">
    <source>
        <dbReference type="Pfam" id="PF12706"/>
    </source>
</evidence>
<organism evidence="2 3">
    <name type="scientific">Pythium oligandrum</name>
    <name type="common">Mycoparasitic fungus</name>
    <dbReference type="NCBI Taxonomy" id="41045"/>
    <lineage>
        <taxon>Eukaryota</taxon>
        <taxon>Sar</taxon>
        <taxon>Stramenopiles</taxon>
        <taxon>Oomycota</taxon>
        <taxon>Peronosporomycetes</taxon>
        <taxon>Pythiales</taxon>
        <taxon>Pythiaceae</taxon>
        <taxon>Pythium</taxon>
    </lineage>
</organism>
<feature type="domain" description="Metallo-beta-lactamase" evidence="1">
    <location>
        <begin position="48"/>
        <end position="251"/>
    </location>
</feature>
<dbReference type="SUPFAM" id="SSF56281">
    <property type="entry name" value="Metallo-hydrolase/oxidoreductase"/>
    <property type="match status" value="1"/>
</dbReference>
<dbReference type="AlphaFoldDB" id="A0A8K1FBT6"/>
<dbReference type="InterPro" id="IPR001279">
    <property type="entry name" value="Metallo-B-lactamas"/>
</dbReference>
<gene>
    <name evidence="2" type="ORF">Poli38472_006456</name>
</gene>
<dbReference type="PANTHER" id="PTHR46504:SF2">
    <property type="entry name" value="TRNASE Z TRZ1"/>
    <property type="match status" value="1"/>
</dbReference>
<reference evidence="2" key="1">
    <citation type="submission" date="2019-03" db="EMBL/GenBank/DDBJ databases">
        <title>Long read genome sequence of the mycoparasitic Pythium oligandrum ATCC 38472 isolated from sugarbeet rhizosphere.</title>
        <authorList>
            <person name="Gaulin E."/>
        </authorList>
    </citation>
    <scope>NUCLEOTIDE SEQUENCE</scope>
    <source>
        <strain evidence="2">ATCC 38472_TT</strain>
    </source>
</reference>
<accession>A0A8K1FBT6</accession>
<proteinExistence type="predicted"/>
<sequence length="282" mass="30917">MRNDGVVVEGYRLHVRSVAGVQSCCYVDGVDVAFDMGCCFGKVLSKSHVFITHGHADHIGAFVVHAARRALQGMKPARYYVPAHLVAHMQKILDAFSAMQEDAIPAVLIPVQPLEDIHVDSKWIVKAFPTCHRVPSLGYILYKKKAKLRDDLVGRDGKEIAALKQAGEVVTSVVLSPEIAYTGDTTIEVFSHAEHGDFADLLRVRVLITEATFVDDKKTCDDAIAKGHIHLDQLIASVEKFEAVGSLVLVHSSARYGNDELVEMIQARLPAELKDKVVIAGR</sequence>
<evidence type="ECO:0000313" key="2">
    <source>
        <dbReference type="EMBL" id="TMW56446.1"/>
    </source>
</evidence>
<dbReference type="Proteomes" id="UP000794436">
    <property type="component" value="Unassembled WGS sequence"/>
</dbReference>
<dbReference type="Pfam" id="PF12706">
    <property type="entry name" value="Lactamase_B_2"/>
    <property type="match status" value="1"/>
</dbReference>
<evidence type="ECO:0000313" key="3">
    <source>
        <dbReference type="Proteomes" id="UP000794436"/>
    </source>
</evidence>
<protein>
    <recommendedName>
        <fullName evidence="1">Metallo-beta-lactamase domain-containing protein</fullName>
    </recommendedName>
</protein>